<feature type="transmembrane region" description="Helical" evidence="1">
    <location>
        <begin position="95"/>
        <end position="122"/>
    </location>
</feature>
<feature type="transmembrane region" description="Helical" evidence="1">
    <location>
        <begin position="128"/>
        <end position="159"/>
    </location>
</feature>
<evidence type="ECO:0000313" key="4">
    <source>
        <dbReference type="Proteomes" id="UP001068021"/>
    </source>
</evidence>
<keyword evidence="1" id="KW-0472">Membrane</keyword>
<keyword evidence="1" id="KW-0812">Transmembrane</keyword>
<evidence type="ECO:0000313" key="2">
    <source>
        <dbReference type="EMBL" id="MCZ3366145.1"/>
    </source>
</evidence>
<name>A0A9E5DMS7_9EURY</name>
<keyword evidence="1" id="KW-1133">Transmembrane helix</keyword>
<dbReference type="Proteomes" id="UP001068021">
    <property type="component" value="Unassembled WGS sequence"/>
</dbReference>
<organism evidence="3">
    <name type="scientific">Methanobacterium veterum</name>
    <dbReference type="NCBI Taxonomy" id="408577"/>
    <lineage>
        <taxon>Archaea</taxon>
        <taxon>Methanobacteriati</taxon>
        <taxon>Methanobacteriota</taxon>
        <taxon>Methanomada group</taxon>
        <taxon>Methanobacteria</taxon>
        <taxon>Methanobacteriales</taxon>
        <taxon>Methanobacteriaceae</taxon>
        <taxon>Methanobacterium</taxon>
    </lineage>
</organism>
<dbReference type="EMBL" id="JAPVES010000025">
    <property type="protein sequence ID" value="MCZ3371627.1"/>
    <property type="molecule type" value="Genomic_DNA"/>
</dbReference>
<feature type="transmembrane region" description="Helical" evidence="1">
    <location>
        <begin position="190"/>
        <end position="210"/>
    </location>
</feature>
<sequence>MDIGDLVSDALKYPLSDWTKILMLGIILVIAGIGNISRSFMADSTLISVLGIIGFIVGLLGYGYFFKIIKSSLAGISELPSFDEFVTMFIDGIKVAVVGFVYSIPAVILILIFAASIIISLISNPSSIPIGALIGAGIGIILAMLYMLIITPIIAVAVANMAYNDSEFSAAFRFSEIFDKIGTIGWGNLILWYMVTIIVYIVIAAVGGIITGLFSLISPVLTVVLMALIVTPYLQMYVARSVALLYSSQDVIYGSQQTGTAHSK</sequence>
<dbReference type="RefSeq" id="WP_048081819.1">
    <property type="nucleotide sequence ID" value="NZ_JAPVER010000020.1"/>
</dbReference>
<accession>A0A9E5DMS7</accession>
<dbReference type="EMBL" id="JAPVER010000020">
    <property type="protein sequence ID" value="MCZ3366145.1"/>
    <property type="molecule type" value="Genomic_DNA"/>
</dbReference>
<reference evidence="3" key="1">
    <citation type="submission" date="2022-12" db="EMBL/GenBank/DDBJ databases">
        <title>Reclassification of two methanogenic archaea species isolated from the Kolyma lowland permafrost.</title>
        <authorList>
            <person name="Trubitsyn V.E."/>
            <person name="Rivkina E.M."/>
            <person name="Shcherbakova V.A."/>
        </authorList>
    </citation>
    <scope>NUCLEOTIDE SEQUENCE</scope>
    <source>
        <strain evidence="2">M2</strain>
        <strain evidence="3">MK4</strain>
    </source>
</reference>
<evidence type="ECO:0000313" key="3">
    <source>
        <dbReference type="EMBL" id="MCZ3371627.1"/>
    </source>
</evidence>
<feature type="transmembrane region" description="Helical" evidence="1">
    <location>
        <begin position="21"/>
        <end position="40"/>
    </location>
</feature>
<evidence type="ECO:0000256" key="1">
    <source>
        <dbReference type="SAM" id="Phobius"/>
    </source>
</evidence>
<comment type="caution">
    <text evidence="3">The sequence shown here is derived from an EMBL/GenBank/DDBJ whole genome shotgun (WGS) entry which is preliminary data.</text>
</comment>
<dbReference type="Pfam" id="PF13197">
    <property type="entry name" value="DUF4013"/>
    <property type="match status" value="1"/>
</dbReference>
<proteinExistence type="predicted"/>
<dbReference type="AlphaFoldDB" id="A0A9E5DMS7"/>
<keyword evidence="4" id="KW-1185">Reference proteome</keyword>
<dbReference type="InterPro" id="IPR025098">
    <property type="entry name" value="DUF4013"/>
</dbReference>
<gene>
    <name evidence="3" type="ORF">O3H35_03175</name>
    <name evidence="2" type="ORF">O3H54_09670</name>
</gene>
<feature type="transmembrane region" description="Helical" evidence="1">
    <location>
        <begin position="46"/>
        <end position="66"/>
    </location>
</feature>
<feature type="transmembrane region" description="Helical" evidence="1">
    <location>
        <begin position="216"/>
        <end position="234"/>
    </location>
</feature>
<dbReference type="Proteomes" id="UP001074446">
    <property type="component" value="Unassembled WGS sequence"/>
</dbReference>
<protein>
    <submittedName>
        <fullName evidence="3">DUF4013 domain-containing protein</fullName>
    </submittedName>
</protein>